<dbReference type="EMBL" id="CAMXCT030000510">
    <property type="protein sequence ID" value="CAL4767050.1"/>
    <property type="molecule type" value="Genomic_DNA"/>
</dbReference>
<dbReference type="Gene3D" id="3.40.50.300">
    <property type="entry name" value="P-loop containing nucleotide triphosphate hydrolases"/>
    <property type="match status" value="2"/>
</dbReference>
<dbReference type="GO" id="GO:0003723">
    <property type="term" value="F:RNA binding"/>
    <property type="evidence" value="ECO:0007669"/>
    <property type="project" value="TreeGrafter"/>
</dbReference>
<feature type="compositionally biased region" description="Basic and acidic residues" evidence="5">
    <location>
        <begin position="110"/>
        <end position="120"/>
    </location>
</feature>
<dbReference type="PANTHER" id="PTHR18934">
    <property type="entry name" value="ATP-DEPENDENT RNA HELICASE"/>
    <property type="match status" value="1"/>
</dbReference>
<dbReference type="InterPro" id="IPR014001">
    <property type="entry name" value="Helicase_ATP-bd"/>
</dbReference>
<evidence type="ECO:0000259" key="6">
    <source>
        <dbReference type="PROSITE" id="PS51192"/>
    </source>
</evidence>
<reference evidence="8" key="1">
    <citation type="submission" date="2022-10" db="EMBL/GenBank/DDBJ databases">
        <authorList>
            <person name="Chen Y."/>
            <person name="Dougan E. K."/>
            <person name="Chan C."/>
            <person name="Rhodes N."/>
            <person name="Thang M."/>
        </authorList>
    </citation>
    <scope>NUCLEOTIDE SEQUENCE</scope>
</reference>
<protein>
    <submittedName>
        <fullName evidence="9">ATP-dependent RNA helicase DHX30 (DEAH bo x protein 30)</fullName>
    </submittedName>
</protein>
<evidence type="ECO:0000313" key="9">
    <source>
        <dbReference type="EMBL" id="CAL4767050.1"/>
    </source>
</evidence>
<sequence>MGFVEFEEELKHFLIQHGYGEKKAYWFASIGSDFKSEFRPKKGLRQWIAKSDHFEVYFDDGKEAVRLRDANDVAKAAQRQGMATSATQSSDVQEAGPCIAAATPAMPSREVPENQRDRSRSPRRIPRIPECEDAPKNVECRLNPHKRALLVRLCREANVSPCLPPLGAMDDYDLHWTDVPGNDLDIYEPGDEEERHAFHQSQRRGNSKKRKQEAESLPPSDRLRWEPPSHTVVSEWPDGKRWGFWNNPEPLKCGRQELPSKPLAELPVDLGREAIQEIPKTGAVLWIIEAETDAGASARVPRFLLEEALETGRDCCIAIGVPQIAAARALADRVAEEAGEKVGNSVGLFTDEDKVQPMTRRSLSFATFGSLLRRVRRSIKGCCTLVLDEVHEASVELEFLLLAVKEILAYNKNRWTDRTLKVVLMSATPNIVKLREYFSEVVADVRHLEVPRGCPVKLRFFDKWPPEIQCGPSLWPQVNPLAIASLVQHLLQRDGGPGGNILIFLPDLAEIEEVEREIRNSSSGAIRIQKLHRSSQNRLLPMGGVATVILATNMAETSVTIPNIGMVIDQGLSKEKSDFGFNTVPASQQNVKRRACRAGRKEAGEYFALFKLEEYNQLPEFQTPEIGRVPLQEHLLGILCDVPEELPATYLKKAMNAPEAKKVEDGIYTLQRLGLASYGAWPSPTPLGQCANKLPLEVHWAVPMVLSAFVGLEDQMALIVALLTQQPNFKKSASQKGKQQLSESADLCESELLADFCLLFEHERGRIEHPNDFGPKTLLDQLVQKAERMKEHVIGLFPGIDQLRSRLPIERRSAHSSSVQQLRQWWPALRLLLAAGLRENVAIPSDTTGKFITAWKKSDAAEGHGRPTAWQGPMLFVEMFNFCLRGLSHCPMDDLVLFSHRLRWSSGAGDKPLTVNSWLKVDATFADAALLAAGGNAILQLAQRWAEGKGYGHSDQQAAALLWQVCSDRGDLPLTPLHDLPEPGPPDRKCSMLSTGTKPWASLRDAFRLLYSALVPYTPDLWDEAMRALQEAWPQCRSCREDLEAFEQFLPDYLPPSSDSLGSPSLGSWVDLNKLATLLAKQLEPPRKNQQVPVCEIKFTQESASCYIAHGKHKGLLVSDVARMASDGHIAWDAPELRLDVVWWHGCFRSLNNRHLAVLKQAGAEKCLVREWPLTPGLFLPGSNRSVLQKFLEVQTSRVGGCTIQLKDRSRCSP</sequence>
<dbReference type="PROSITE" id="PS51192">
    <property type="entry name" value="HELICASE_ATP_BIND_1"/>
    <property type="match status" value="1"/>
</dbReference>
<dbReference type="CDD" id="cd17917">
    <property type="entry name" value="DEXHc_RHA-like"/>
    <property type="match status" value="1"/>
</dbReference>
<dbReference type="SUPFAM" id="SSF52540">
    <property type="entry name" value="P-loop containing nucleoside triphosphate hydrolases"/>
    <property type="match status" value="1"/>
</dbReference>
<gene>
    <name evidence="8" type="ORF">C1SCF055_LOCUS7672</name>
</gene>
<dbReference type="Proteomes" id="UP001152797">
    <property type="component" value="Unassembled WGS sequence"/>
</dbReference>
<dbReference type="GO" id="GO:0005524">
    <property type="term" value="F:ATP binding"/>
    <property type="evidence" value="ECO:0007669"/>
    <property type="project" value="UniProtKB-KW"/>
</dbReference>
<evidence type="ECO:0000256" key="3">
    <source>
        <dbReference type="ARBA" id="ARBA00022806"/>
    </source>
</evidence>
<comment type="caution">
    <text evidence="8">The sequence shown here is derived from an EMBL/GenBank/DDBJ whole genome shotgun (WGS) entry which is preliminary data.</text>
</comment>
<dbReference type="AlphaFoldDB" id="A0A9P1BUQ2"/>
<evidence type="ECO:0000256" key="5">
    <source>
        <dbReference type="SAM" id="MobiDB-lite"/>
    </source>
</evidence>
<dbReference type="Pfam" id="PF00271">
    <property type="entry name" value="Helicase_C"/>
    <property type="match status" value="1"/>
</dbReference>
<organism evidence="8">
    <name type="scientific">Cladocopium goreaui</name>
    <dbReference type="NCBI Taxonomy" id="2562237"/>
    <lineage>
        <taxon>Eukaryota</taxon>
        <taxon>Sar</taxon>
        <taxon>Alveolata</taxon>
        <taxon>Dinophyceae</taxon>
        <taxon>Suessiales</taxon>
        <taxon>Symbiodiniaceae</taxon>
        <taxon>Cladocopium</taxon>
    </lineage>
</organism>
<keyword evidence="2" id="KW-0378">Hydrolase</keyword>
<accession>A0A9P1BUQ2</accession>
<keyword evidence="4" id="KW-0067">ATP-binding</keyword>
<evidence type="ECO:0000259" key="7">
    <source>
        <dbReference type="PROSITE" id="PS51194"/>
    </source>
</evidence>
<proteinExistence type="predicted"/>
<dbReference type="InterPro" id="IPR027417">
    <property type="entry name" value="P-loop_NTPase"/>
</dbReference>
<dbReference type="GO" id="GO:0004386">
    <property type="term" value="F:helicase activity"/>
    <property type="evidence" value="ECO:0007669"/>
    <property type="project" value="UniProtKB-KW"/>
</dbReference>
<feature type="domain" description="Helicase C-terminal" evidence="7">
    <location>
        <begin position="485"/>
        <end position="637"/>
    </location>
</feature>
<keyword evidence="10" id="KW-1185">Reference proteome</keyword>
<keyword evidence="1" id="KW-0547">Nucleotide-binding</keyword>
<dbReference type="OrthoDB" id="410782at2759"/>
<dbReference type="EMBL" id="CAMXCT010000510">
    <property type="protein sequence ID" value="CAI3979738.1"/>
    <property type="molecule type" value="Genomic_DNA"/>
</dbReference>
<dbReference type="SMART" id="SM00487">
    <property type="entry name" value="DEXDc"/>
    <property type="match status" value="1"/>
</dbReference>
<reference evidence="9 10" key="2">
    <citation type="submission" date="2024-05" db="EMBL/GenBank/DDBJ databases">
        <authorList>
            <person name="Chen Y."/>
            <person name="Shah S."/>
            <person name="Dougan E. K."/>
            <person name="Thang M."/>
            <person name="Chan C."/>
        </authorList>
    </citation>
    <scope>NUCLEOTIDE SEQUENCE [LARGE SCALE GENOMIC DNA]</scope>
</reference>
<keyword evidence="3 9" id="KW-0347">Helicase</keyword>
<evidence type="ECO:0000313" key="10">
    <source>
        <dbReference type="Proteomes" id="UP001152797"/>
    </source>
</evidence>
<feature type="domain" description="Helicase ATP-binding" evidence="6">
    <location>
        <begin position="287"/>
        <end position="447"/>
    </location>
</feature>
<dbReference type="GO" id="GO:0016787">
    <property type="term" value="F:hydrolase activity"/>
    <property type="evidence" value="ECO:0007669"/>
    <property type="project" value="UniProtKB-KW"/>
</dbReference>
<evidence type="ECO:0000256" key="2">
    <source>
        <dbReference type="ARBA" id="ARBA00022801"/>
    </source>
</evidence>
<dbReference type="InterPro" id="IPR001650">
    <property type="entry name" value="Helicase_C-like"/>
</dbReference>
<feature type="region of interest" description="Disordered" evidence="5">
    <location>
        <begin position="194"/>
        <end position="229"/>
    </location>
</feature>
<dbReference type="EMBL" id="CAMXCT020000510">
    <property type="protein sequence ID" value="CAL1133113.1"/>
    <property type="molecule type" value="Genomic_DNA"/>
</dbReference>
<evidence type="ECO:0000256" key="4">
    <source>
        <dbReference type="ARBA" id="ARBA00022840"/>
    </source>
</evidence>
<dbReference type="PANTHER" id="PTHR18934:SF99">
    <property type="entry name" value="ATP-DEPENDENT RNA HELICASE DHX37-RELATED"/>
    <property type="match status" value="1"/>
</dbReference>
<feature type="region of interest" description="Disordered" evidence="5">
    <location>
        <begin position="101"/>
        <end position="130"/>
    </location>
</feature>
<evidence type="ECO:0000313" key="8">
    <source>
        <dbReference type="EMBL" id="CAI3979738.1"/>
    </source>
</evidence>
<evidence type="ECO:0000256" key="1">
    <source>
        <dbReference type="ARBA" id="ARBA00022741"/>
    </source>
</evidence>
<dbReference type="PROSITE" id="PS51194">
    <property type="entry name" value="HELICASE_CTER"/>
    <property type="match status" value="1"/>
</dbReference>
<name>A0A9P1BUQ2_9DINO</name>
<feature type="compositionally biased region" description="Basic residues" evidence="5">
    <location>
        <begin position="201"/>
        <end position="211"/>
    </location>
</feature>
<dbReference type="Gene3D" id="1.20.120.1080">
    <property type="match status" value="1"/>
</dbReference>